<gene>
    <name evidence="1" type="ORF">ENO10_07190</name>
</gene>
<dbReference type="Pfam" id="PF01293">
    <property type="entry name" value="PEPCK_ATP"/>
    <property type="match status" value="1"/>
</dbReference>
<dbReference type="EMBL" id="DSEE01000520">
    <property type="protein sequence ID" value="HER40988.1"/>
    <property type="molecule type" value="Genomic_DNA"/>
</dbReference>
<feature type="non-terminal residue" evidence="1">
    <location>
        <position position="67"/>
    </location>
</feature>
<comment type="caution">
    <text evidence="1">The sequence shown here is derived from an EMBL/GenBank/DDBJ whole genome shotgun (WGS) entry which is preliminary data.</text>
</comment>
<dbReference type="SUPFAM" id="SSF68923">
    <property type="entry name" value="PEP carboxykinase N-terminal domain"/>
    <property type="match status" value="1"/>
</dbReference>
<dbReference type="Proteomes" id="UP000885753">
    <property type="component" value="Unassembled WGS sequence"/>
</dbReference>
<sequence>MLAKKQLTKTIALEKYGIKDAQVNYQLSPEELHKITIEKGQGVEAASGALAVNTGEFTGRSPKDRFI</sequence>
<dbReference type="Gene3D" id="3.40.449.10">
    <property type="entry name" value="Phosphoenolpyruvate Carboxykinase, domain 1"/>
    <property type="match status" value="1"/>
</dbReference>
<proteinExistence type="predicted"/>
<dbReference type="GO" id="GO:0004612">
    <property type="term" value="F:phosphoenolpyruvate carboxykinase (ATP) activity"/>
    <property type="evidence" value="ECO:0007669"/>
    <property type="project" value="InterPro"/>
</dbReference>
<reference evidence="1" key="1">
    <citation type="journal article" date="2020" name="mSystems">
        <title>Genome- and Community-Level Interaction Insights into Carbon Utilization and Element Cycling Functions of Hydrothermarchaeota in Hydrothermal Sediment.</title>
        <authorList>
            <person name="Zhou Z."/>
            <person name="Liu Y."/>
            <person name="Xu W."/>
            <person name="Pan J."/>
            <person name="Luo Z.H."/>
            <person name="Li M."/>
        </authorList>
    </citation>
    <scope>NUCLEOTIDE SEQUENCE [LARGE SCALE GENOMIC DNA]</scope>
    <source>
        <strain evidence="1">SpSt-1235</strain>
    </source>
</reference>
<organism evidence="1">
    <name type="scientific">Salinimicrobium catena</name>
    <dbReference type="NCBI Taxonomy" id="390640"/>
    <lineage>
        <taxon>Bacteria</taxon>
        <taxon>Pseudomonadati</taxon>
        <taxon>Bacteroidota</taxon>
        <taxon>Flavobacteriia</taxon>
        <taxon>Flavobacteriales</taxon>
        <taxon>Flavobacteriaceae</taxon>
        <taxon>Salinimicrobium</taxon>
    </lineage>
</organism>
<dbReference type="AlphaFoldDB" id="A0A7C2R1Z0"/>
<name>A0A7C2R1Z0_9FLAO</name>
<accession>A0A7C2R1Z0</accession>
<dbReference type="GO" id="GO:0005524">
    <property type="term" value="F:ATP binding"/>
    <property type="evidence" value="ECO:0007669"/>
    <property type="project" value="InterPro"/>
</dbReference>
<dbReference type="InterPro" id="IPR008210">
    <property type="entry name" value="PEP_carboxykinase_N"/>
</dbReference>
<protein>
    <submittedName>
        <fullName evidence="1">Phosphoenolpyruvate carboxykinase (ATP)</fullName>
    </submittedName>
</protein>
<evidence type="ECO:0000313" key="1">
    <source>
        <dbReference type="EMBL" id="HER40988.1"/>
    </source>
</evidence>
<dbReference type="GO" id="GO:0006094">
    <property type="term" value="P:gluconeogenesis"/>
    <property type="evidence" value="ECO:0007669"/>
    <property type="project" value="InterPro"/>
</dbReference>
<dbReference type="InterPro" id="IPR001272">
    <property type="entry name" value="PEP_carboxykinase_ATP"/>
</dbReference>